<proteinExistence type="predicted"/>
<accession>A0AAV7NLR5</accession>
<reference evidence="1" key="1">
    <citation type="journal article" date="2022" name="bioRxiv">
        <title>Sequencing and chromosome-scale assembly of the giantPleurodeles waltlgenome.</title>
        <authorList>
            <person name="Brown T."/>
            <person name="Elewa A."/>
            <person name="Iarovenko S."/>
            <person name="Subramanian E."/>
            <person name="Araus A.J."/>
            <person name="Petzold A."/>
            <person name="Susuki M."/>
            <person name="Suzuki K.-i.T."/>
            <person name="Hayashi T."/>
            <person name="Toyoda A."/>
            <person name="Oliveira C."/>
            <person name="Osipova E."/>
            <person name="Leigh N.D."/>
            <person name="Simon A."/>
            <person name="Yun M.H."/>
        </authorList>
    </citation>
    <scope>NUCLEOTIDE SEQUENCE</scope>
    <source>
        <strain evidence="1">20211129_DDA</strain>
        <tissue evidence="1">Liver</tissue>
    </source>
</reference>
<comment type="caution">
    <text evidence="1">The sequence shown here is derived from an EMBL/GenBank/DDBJ whole genome shotgun (WGS) entry which is preliminary data.</text>
</comment>
<gene>
    <name evidence="1" type="ORF">NDU88_005177</name>
</gene>
<dbReference type="Proteomes" id="UP001066276">
    <property type="component" value="Chromosome 8"/>
</dbReference>
<evidence type="ECO:0000313" key="1">
    <source>
        <dbReference type="EMBL" id="KAJ1116976.1"/>
    </source>
</evidence>
<dbReference type="AlphaFoldDB" id="A0AAV7NLR5"/>
<dbReference type="EMBL" id="JANPWB010000012">
    <property type="protein sequence ID" value="KAJ1116976.1"/>
    <property type="molecule type" value="Genomic_DNA"/>
</dbReference>
<name>A0AAV7NLR5_PLEWA</name>
<evidence type="ECO:0000313" key="2">
    <source>
        <dbReference type="Proteomes" id="UP001066276"/>
    </source>
</evidence>
<protein>
    <submittedName>
        <fullName evidence="1">Uncharacterized protein</fullName>
    </submittedName>
</protein>
<keyword evidence="2" id="KW-1185">Reference proteome</keyword>
<sequence length="94" mass="10166">MVALGVPGDRAVTQWGARVTTHVELRPTSVAGCEATQPRGGALRWFGAVHRCGGQRAPERQEWLRRGELTRCPSDARRHPGLQQAALGMGSGYC</sequence>
<organism evidence="1 2">
    <name type="scientific">Pleurodeles waltl</name>
    <name type="common">Iberian ribbed newt</name>
    <dbReference type="NCBI Taxonomy" id="8319"/>
    <lineage>
        <taxon>Eukaryota</taxon>
        <taxon>Metazoa</taxon>
        <taxon>Chordata</taxon>
        <taxon>Craniata</taxon>
        <taxon>Vertebrata</taxon>
        <taxon>Euteleostomi</taxon>
        <taxon>Amphibia</taxon>
        <taxon>Batrachia</taxon>
        <taxon>Caudata</taxon>
        <taxon>Salamandroidea</taxon>
        <taxon>Salamandridae</taxon>
        <taxon>Pleurodelinae</taxon>
        <taxon>Pleurodeles</taxon>
    </lineage>
</organism>